<evidence type="ECO:0000313" key="1">
    <source>
        <dbReference type="EMBL" id="MCQ8105863.1"/>
    </source>
</evidence>
<protein>
    <recommendedName>
        <fullName evidence="3">DUF2946 domain-containing protein</fullName>
    </recommendedName>
</protein>
<dbReference type="EMBL" id="JANIBJ010000039">
    <property type="protein sequence ID" value="MCQ8105863.1"/>
    <property type="molecule type" value="Genomic_DNA"/>
</dbReference>
<dbReference type="Proteomes" id="UP001524499">
    <property type="component" value="Unassembled WGS sequence"/>
</dbReference>
<evidence type="ECO:0008006" key="3">
    <source>
        <dbReference type="Google" id="ProtNLM"/>
    </source>
</evidence>
<name>A0ABT1TK80_9GAMM</name>
<accession>A0ABT1TK80</accession>
<organism evidence="1 2">
    <name type="scientific">Methylomonas subterranea</name>
    <dbReference type="NCBI Taxonomy" id="2952225"/>
    <lineage>
        <taxon>Bacteria</taxon>
        <taxon>Pseudomonadati</taxon>
        <taxon>Pseudomonadota</taxon>
        <taxon>Gammaproteobacteria</taxon>
        <taxon>Methylococcales</taxon>
        <taxon>Methylococcaceae</taxon>
        <taxon>Methylomonas</taxon>
    </lineage>
</organism>
<sequence>MFSKRIVITLTLIMALMPVAVTYAHYSDITGQLAAMQVAEASDHADHTGHSDELAADHCQAHASHHDKLHSAGCGFHVCVGCAVTSSFQFTTTHSHAIYILSEKLEPLSLVAPPDIRPPIKSL</sequence>
<dbReference type="RefSeq" id="WP_256603899.1">
    <property type="nucleotide sequence ID" value="NZ_JANIBJ010000039.1"/>
</dbReference>
<gene>
    <name evidence="1" type="ORF">NP590_17265</name>
</gene>
<evidence type="ECO:0000313" key="2">
    <source>
        <dbReference type="Proteomes" id="UP001524499"/>
    </source>
</evidence>
<reference evidence="1 2" key="1">
    <citation type="submission" date="2022-07" db="EMBL/GenBank/DDBJ databases">
        <title>Methylomonas rivi sp. nov., Methylomonas rosea sp. nov., Methylomonas aureus sp. nov. and Methylomonas subterranea sp. nov., four novel methanotrophs isolated from a freshwater creek and the deep terrestrial subsurface.</title>
        <authorList>
            <person name="Abin C."/>
            <person name="Sankaranarayanan K."/>
            <person name="Garner C."/>
            <person name="Sindelar R."/>
            <person name="Kotary K."/>
            <person name="Garner R."/>
            <person name="Barclay S."/>
            <person name="Lawson P."/>
            <person name="Krumholz L."/>
        </authorList>
    </citation>
    <scope>NUCLEOTIDE SEQUENCE [LARGE SCALE GENOMIC DNA]</scope>
    <source>
        <strain evidence="1 2">SURF-2</strain>
    </source>
</reference>
<comment type="caution">
    <text evidence="1">The sequence shown here is derived from an EMBL/GenBank/DDBJ whole genome shotgun (WGS) entry which is preliminary data.</text>
</comment>
<proteinExistence type="predicted"/>
<keyword evidence="2" id="KW-1185">Reference proteome</keyword>